<evidence type="ECO:0000313" key="2">
    <source>
        <dbReference type="Proteomes" id="UP000823868"/>
    </source>
</evidence>
<comment type="caution">
    <text evidence="1">The sequence shown here is derived from an EMBL/GenBank/DDBJ whole genome shotgun (WGS) entry which is preliminary data.</text>
</comment>
<organism evidence="1 2">
    <name type="scientific">Candidatus Flavonifractor merdigallinarum</name>
    <dbReference type="NCBI Taxonomy" id="2838589"/>
    <lineage>
        <taxon>Bacteria</taxon>
        <taxon>Bacillati</taxon>
        <taxon>Bacillota</taxon>
        <taxon>Clostridia</taxon>
        <taxon>Eubacteriales</taxon>
        <taxon>Oscillospiraceae</taxon>
        <taxon>Flavonifractor</taxon>
    </lineage>
</organism>
<sequence>MLLVENEEHQQEEQIQHYEMLEGEMLVDAVPPTMRPYAGAAGFIRPKWDADTSVWTEAANEEEIAAWEAEHPATELSEREPTAEERLTALEGAMLAMMGVRTDV</sequence>
<dbReference type="AlphaFoldDB" id="A0A9D2BYE0"/>
<gene>
    <name evidence="1" type="ORF">H9841_04515</name>
</gene>
<accession>A0A9D2BYE0</accession>
<dbReference type="EMBL" id="DXDX01000080">
    <property type="protein sequence ID" value="HIY21152.1"/>
    <property type="molecule type" value="Genomic_DNA"/>
</dbReference>
<reference evidence="1" key="1">
    <citation type="journal article" date="2021" name="PeerJ">
        <title>Extensive microbial diversity within the chicken gut microbiome revealed by metagenomics and culture.</title>
        <authorList>
            <person name="Gilroy R."/>
            <person name="Ravi A."/>
            <person name="Getino M."/>
            <person name="Pursley I."/>
            <person name="Horton D.L."/>
            <person name="Alikhan N.F."/>
            <person name="Baker D."/>
            <person name="Gharbi K."/>
            <person name="Hall N."/>
            <person name="Watson M."/>
            <person name="Adriaenssens E.M."/>
            <person name="Foster-Nyarko E."/>
            <person name="Jarju S."/>
            <person name="Secka A."/>
            <person name="Antonio M."/>
            <person name="Oren A."/>
            <person name="Chaudhuri R.R."/>
            <person name="La Ragione R."/>
            <person name="Hildebrand F."/>
            <person name="Pallen M.J."/>
        </authorList>
    </citation>
    <scope>NUCLEOTIDE SEQUENCE</scope>
    <source>
        <strain evidence="1">ChiBcec16_6824</strain>
    </source>
</reference>
<name>A0A9D2BYE0_9FIRM</name>
<reference evidence="1" key="2">
    <citation type="submission" date="2021-04" db="EMBL/GenBank/DDBJ databases">
        <authorList>
            <person name="Gilroy R."/>
        </authorList>
    </citation>
    <scope>NUCLEOTIDE SEQUENCE</scope>
    <source>
        <strain evidence="1">ChiBcec16_6824</strain>
    </source>
</reference>
<evidence type="ECO:0000313" key="1">
    <source>
        <dbReference type="EMBL" id="HIY21152.1"/>
    </source>
</evidence>
<protein>
    <submittedName>
        <fullName evidence="1">Uncharacterized protein</fullName>
    </submittedName>
</protein>
<proteinExistence type="predicted"/>
<dbReference type="Proteomes" id="UP000823868">
    <property type="component" value="Unassembled WGS sequence"/>
</dbReference>